<keyword evidence="2" id="KW-0472">Membrane</keyword>
<dbReference type="GO" id="GO:0005654">
    <property type="term" value="C:nucleoplasm"/>
    <property type="evidence" value="ECO:0007669"/>
    <property type="project" value="TreeGrafter"/>
</dbReference>
<dbReference type="InterPro" id="IPR033371">
    <property type="entry name" value="ARGLU1"/>
</dbReference>
<feature type="region of interest" description="Disordered" evidence="1">
    <location>
        <begin position="1"/>
        <end position="120"/>
    </location>
</feature>
<evidence type="ECO:0000256" key="1">
    <source>
        <dbReference type="SAM" id="MobiDB-lite"/>
    </source>
</evidence>
<dbReference type="Proteomes" id="UP001281410">
    <property type="component" value="Unassembled WGS sequence"/>
</dbReference>
<evidence type="ECO:0000313" key="4">
    <source>
        <dbReference type="Proteomes" id="UP001281410"/>
    </source>
</evidence>
<organism evidence="3 4">
    <name type="scientific">Dipteronia sinensis</name>
    <dbReference type="NCBI Taxonomy" id="43782"/>
    <lineage>
        <taxon>Eukaryota</taxon>
        <taxon>Viridiplantae</taxon>
        <taxon>Streptophyta</taxon>
        <taxon>Embryophyta</taxon>
        <taxon>Tracheophyta</taxon>
        <taxon>Spermatophyta</taxon>
        <taxon>Magnoliopsida</taxon>
        <taxon>eudicotyledons</taxon>
        <taxon>Gunneridae</taxon>
        <taxon>Pentapetalae</taxon>
        <taxon>rosids</taxon>
        <taxon>malvids</taxon>
        <taxon>Sapindales</taxon>
        <taxon>Sapindaceae</taxon>
        <taxon>Hippocastanoideae</taxon>
        <taxon>Acereae</taxon>
        <taxon>Dipteronia</taxon>
    </lineage>
</organism>
<sequence>MPRSLSRSPSYRRRYSPSPVAHRYSRRSKRERSRSLSRSPFSNSHSRRRSHSSSPRRRRNRSPSYRRHKSRSPTPRKHNRRQGSSRSLSPLSKSSGPSSTSSERKNAIEKLKKEEEEKKRHQLEVELKLLEEETARRLEEAIRRNVEQRLNSEEAKLEVVRRIAEGREKLFNDIVTQLEKEKEAALMEARQKEVRVAILGLVVNVLTSYLIYVGKLNYTKWNSDDNFCCKLLVEHGFPPNIQ</sequence>
<keyword evidence="4" id="KW-1185">Reference proteome</keyword>
<accession>A0AAE0AD07</accession>
<comment type="caution">
    <text evidence="3">The sequence shown here is derived from an EMBL/GenBank/DDBJ whole genome shotgun (WGS) entry which is preliminary data.</text>
</comment>
<feature type="compositionally biased region" description="Basic residues" evidence="1">
    <location>
        <begin position="45"/>
        <end position="83"/>
    </location>
</feature>
<keyword evidence="2" id="KW-0812">Transmembrane</keyword>
<keyword evidence="2" id="KW-1133">Transmembrane helix</keyword>
<gene>
    <name evidence="3" type="ORF">Dsin_016072</name>
</gene>
<feature type="compositionally biased region" description="Basic residues" evidence="1">
    <location>
        <begin position="23"/>
        <end position="32"/>
    </location>
</feature>
<feature type="compositionally biased region" description="Basic and acidic residues" evidence="1">
    <location>
        <begin position="102"/>
        <end position="120"/>
    </location>
</feature>
<reference evidence="3" key="1">
    <citation type="journal article" date="2023" name="Plant J.">
        <title>Genome sequences and population genomics provide insights into the demographic history, inbreeding, and mutation load of two 'living fossil' tree species of Dipteronia.</title>
        <authorList>
            <person name="Feng Y."/>
            <person name="Comes H.P."/>
            <person name="Chen J."/>
            <person name="Zhu S."/>
            <person name="Lu R."/>
            <person name="Zhang X."/>
            <person name="Li P."/>
            <person name="Qiu J."/>
            <person name="Olsen K.M."/>
            <person name="Qiu Y."/>
        </authorList>
    </citation>
    <scope>NUCLEOTIDE SEQUENCE</scope>
    <source>
        <strain evidence="3">NBL</strain>
    </source>
</reference>
<feature type="compositionally biased region" description="Low complexity" evidence="1">
    <location>
        <begin position="84"/>
        <end position="101"/>
    </location>
</feature>
<evidence type="ECO:0000313" key="3">
    <source>
        <dbReference type="EMBL" id="KAK3211366.1"/>
    </source>
</evidence>
<dbReference type="Pfam" id="PF15346">
    <property type="entry name" value="ARGLU"/>
    <property type="match status" value="1"/>
</dbReference>
<proteinExistence type="predicted"/>
<feature type="transmembrane region" description="Helical" evidence="2">
    <location>
        <begin position="196"/>
        <end position="214"/>
    </location>
</feature>
<evidence type="ECO:0000256" key="2">
    <source>
        <dbReference type="SAM" id="Phobius"/>
    </source>
</evidence>
<dbReference type="PANTHER" id="PTHR31711:SF2">
    <property type="entry name" value="ARGININE_GLUTAMATE-RICH 1 PROTEIN"/>
    <property type="match status" value="1"/>
</dbReference>
<dbReference type="AlphaFoldDB" id="A0AAE0AD07"/>
<protein>
    <submittedName>
        <fullName evidence="3">Uncharacterized protein</fullName>
    </submittedName>
</protein>
<dbReference type="PANTHER" id="PTHR31711">
    <property type="entry name" value="ARGININE AND GLUTAMATE-RICH PROTEIN 1"/>
    <property type="match status" value="1"/>
</dbReference>
<dbReference type="GO" id="GO:0045296">
    <property type="term" value="F:cadherin binding"/>
    <property type="evidence" value="ECO:0007669"/>
    <property type="project" value="TreeGrafter"/>
</dbReference>
<dbReference type="EMBL" id="JANJYJ010000005">
    <property type="protein sequence ID" value="KAK3211366.1"/>
    <property type="molecule type" value="Genomic_DNA"/>
</dbReference>
<name>A0AAE0AD07_9ROSI</name>
<dbReference type="GO" id="GO:0005739">
    <property type="term" value="C:mitochondrion"/>
    <property type="evidence" value="ECO:0007669"/>
    <property type="project" value="TreeGrafter"/>
</dbReference>